<reference evidence="5 6" key="1">
    <citation type="journal article" date="2014" name="Genome Announc.">
        <title>Complete Genome Sequence of Spiroplasma apis B31T (ATCC 33834), a Bacterium Associated with May Disease of Honeybees (Apis mellifera).</title>
        <authorList>
            <person name="Ku C."/>
            <person name="Lo W.S."/>
            <person name="Chen L.L."/>
            <person name="Kuo C.H."/>
        </authorList>
    </citation>
    <scope>NUCLEOTIDE SEQUENCE [LARGE SCALE GENOMIC DNA]</scope>
    <source>
        <strain evidence="5">B31</strain>
    </source>
</reference>
<evidence type="ECO:0000313" key="5">
    <source>
        <dbReference type="EMBL" id="AHB35984.1"/>
    </source>
</evidence>
<evidence type="ECO:0000313" key="6">
    <source>
        <dbReference type="Proteomes" id="UP000018550"/>
    </source>
</evidence>
<evidence type="ECO:0000256" key="1">
    <source>
        <dbReference type="ARBA" id="ARBA00022563"/>
    </source>
</evidence>
<dbReference type="AlphaFoldDB" id="V5RHH4"/>
<dbReference type="OrthoDB" id="9761733at2"/>
<keyword evidence="1" id="KW-0554">One-carbon metabolism</keyword>
<dbReference type="Pfam" id="PF01268">
    <property type="entry name" value="FTHFS"/>
    <property type="match status" value="1"/>
</dbReference>
<dbReference type="Gene3D" id="3.30.1510.10">
    <property type="entry name" value="Domain 2, N(10)-formyltetrahydrofolate synthetase"/>
    <property type="match status" value="1"/>
</dbReference>
<dbReference type="HOGENOM" id="CLU_003601_3_3_14"/>
<accession>V5RHH4</accession>
<dbReference type="Gene3D" id="3.40.50.300">
    <property type="entry name" value="P-loop containing nucleotide triphosphate hydrolases"/>
    <property type="match status" value="1"/>
</dbReference>
<organism evidence="5 6">
    <name type="scientific">Spiroplasma apis B31</name>
    <dbReference type="NCBI Taxonomy" id="1276258"/>
    <lineage>
        <taxon>Bacteria</taxon>
        <taxon>Bacillati</taxon>
        <taxon>Mycoplasmatota</taxon>
        <taxon>Mollicutes</taxon>
        <taxon>Entomoplasmatales</taxon>
        <taxon>Spiroplasmataceae</taxon>
        <taxon>Spiroplasma</taxon>
    </lineage>
</organism>
<keyword evidence="6" id="KW-1185">Reference proteome</keyword>
<evidence type="ECO:0000256" key="3">
    <source>
        <dbReference type="ARBA" id="ARBA00022741"/>
    </source>
</evidence>
<dbReference type="GO" id="GO:0006730">
    <property type="term" value="P:one-carbon metabolic process"/>
    <property type="evidence" value="ECO:0007669"/>
    <property type="project" value="UniProtKB-KW"/>
</dbReference>
<dbReference type="GO" id="GO:0004329">
    <property type="term" value="F:formate-tetrahydrofolate ligase activity"/>
    <property type="evidence" value="ECO:0007669"/>
    <property type="project" value="InterPro"/>
</dbReference>
<dbReference type="eggNOG" id="COG2759">
    <property type="taxonomic scope" value="Bacteria"/>
</dbReference>
<dbReference type="SUPFAM" id="SSF52540">
    <property type="entry name" value="P-loop containing nucleoside triphosphate hydrolases"/>
    <property type="match status" value="1"/>
</dbReference>
<dbReference type="GO" id="GO:0005524">
    <property type="term" value="F:ATP binding"/>
    <property type="evidence" value="ECO:0007669"/>
    <property type="project" value="UniProtKB-KW"/>
</dbReference>
<dbReference type="InterPro" id="IPR000559">
    <property type="entry name" value="Formate_THF_ligase"/>
</dbReference>
<name>V5RHH4_SPIAP</name>
<dbReference type="STRING" id="1276258.SAPIS_v1c01380"/>
<keyword evidence="3" id="KW-0547">Nucleotide-binding</keyword>
<sequence length="521" mass="58556">MNKITEVLKTLNLKEDEYELYGNDIAKVNFKNFASLERKAKLVLMTSINPTPAGEGKTTTAIGLTDGLNYIGKKAILALREPSLGPVFGRKGTATGGGESEVIPMDKINLHFTGDIHAITTANNLISASIDSELYWGNKLNIDPENIIWKRCLDLNDRALRKVDLQISKTLSRKEEFTITAASNMMTILSLSKNEEDLRCRLNESIVAYDLNGEEVLLEKLGITGSLMALLKDAIKPNFVLTKHNSPTFVHCGPFANIATGTNSVISTDLALKLGEYAIVESGFGSDLGFEKFMNVVNEQNSFIPHCVVMVVTLRALNLHKDFENNFEHLEKHISHIKNYDLNFLVAINFIEGDDENQLTYLKEWLDEKNYPWEINEAYVKGPKGAEKLAKKVVEISNTNFTFRKLINPMDKIENKISKITENFYFLKDFSITDEAKKEIEKIENSKYRNLPLCMVKSHSAIDGNETKDKNYLLKIKNVRINSGAKFILVFTNAIMSMPGLNKEPNSKSIDVENDRITGLK</sequence>
<evidence type="ECO:0000256" key="2">
    <source>
        <dbReference type="ARBA" id="ARBA00022598"/>
    </source>
</evidence>
<keyword evidence="2 5" id="KW-0436">Ligase</keyword>
<dbReference type="RefSeq" id="WP_023788918.1">
    <property type="nucleotide sequence ID" value="NC_022998.1"/>
</dbReference>
<dbReference type="PATRIC" id="fig|1276258.3.peg.133"/>
<dbReference type="InterPro" id="IPR027417">
    <property type="entry name" value="P-loop_NTPase"/>
</dbReference>
<dbReference type="KEGG" id="sapi:SAPIS_v1c01380"/>
<dbReference type="Gene3D" id="3.10.410.10">
    <property type="entry name" value="Formyltetrahydrofolate synthetase, domain 3"/>
    <property type="match status" value="1"/>
</dbReference>
<gene>
    <name evidence="5" type="primary">fhs</name>
    <name evidence="5" type="ORF">SAPIS_v1c01380</name>
</gene>
<keyword evidence="4" id="KW-0067">ATP-binding</keyword>
<evidence type="ECO:0000256" key="4">
    <source>
        <dbReference type="ARBA" id="ARBA00022840"/>
    </source>
</evidence>
<dbReference type="EMBL" id="CP006682">
    <property type="protein sequence ID" value="AHB35984.1"/>
    <property type="molecule type" value="Genomic_DNA"/>
</dbReference>
<proteinExistence type="predicted"/>
<protein>
    <submittedName>
        <fullName evidence="5">Formate--tetrahydrofolate ligase</fullName>
    </submittedName>
</protein>
<dbReference type="Proteomes" id="UP000018550">
    <property type="component" value="Chromosome"/>
</dbReference>